<evidence type="ECO:0000313" key="8">
    <source>
        <dbReference type="EMBL" id="RBP21744.1"/>
    </source>
</evidence>
<protein>
    <submittedName>
        <fullName evidence="8">Type 1 fimbriae regulatory protein FimB</fullName>
    </submittedName>
</protein>
<dbReference type="InterPro" id="IPR011010">
    <property type="entry name" value="DNA_brk_join_enz"/>
</dbReference>
<dbReference type="GO" id="GO:0003677">
    <property type="term" value="F:DNA binding"/>
    <property type="evidence" value="ECO:0007669"/>
    <property type="project" value="InterPro"/>
</dbReference>
<dbReference type="Proteomes" id="UP000252995">
    <property type="component" value="Unassembled WGS sequence"/>
</dbReference>
<dbReference type="InterPro" id="IPR050090">
    <property type="entry name" value="Tyrosine_recombinase_XerCD"/>
</dbReference>
<dbReference type="EMBL" id="QNRO01000030">
    <property type="protein sequence ID" value="RBP21744.1"/>
    <property type="molecule type" value="Genomic_DNA"/>
</dbReference>
<evidence type="ECO:0000256" key="2">
    <source>
        <dbReference type="ARBA" id="ARBA00022558"/>
    </source>
</evidence>
<organism evidence="8 9">
    <name type="scientific">Marinobacter pelagius</name>
    <dbReference type="NCBI Taxonomy" id="379482"/>
    <lineage>
        <taxon>Bacteria</taxon>
        <taxon>Pseudomonadati</taxon>
        <taxon>Pseudomonadota</taxon>
        <taxon>Gammaproteobacteria</taxon>
        <taxon>Pseudomonadales</taxon>
        <taxon>Marinobacteraceae</taxon>
        <taxon>Marinobacter</taxon>
    </lineage>
</organism>
<evidence type="ECO:0000256" key="1">
    <source>
        <dbReference type="ARBA" id="ARBA00008857"/>
    </source>
</evidence>
<keyword evidence="4" id="KW-0805">Transcription regulation</keyword>
<reference evidence="8 9" key="1">
    <citation type="submission" date="2018-06" db="EMBL/GenBank/DDBJ databases">
        <title>Freshwater and sediment microbial communities from various areas in North America, analyzing microbe dynamics in response to fracking.</title>
        <authorList>
            <person name="Lamendella R."/>
        </authorList>
    </citation>
    <scope>NUCLEOTIDE SEQUENCE [LARGE SCALE GENOMIC DNA]</scope>
    <source>
        <strain evidence="8 9">114J</strain>
    </source>
</reference>
<dbReference type="InterPro" id="IPR002104">
    <property type="entry name" value="Integrase_catalytic"/>
</dbReference>
<keyword evidence="2" id="KW-1029">Fimbrium biogenesis</keyword>
<keyword evidence="3" id="KW-0229">DNA integration</keyword>
<comment type="similarity">
    <text evidence="1">Belongs to the 'phage' integrase family.</text>
</comment>
<evidence type="ECO:0000256" key="6">
    <source>
        <dbReference type="ARBA" id="ARBA00023172"/>
    </source>
</evidence>
<dbReference type="GO" id="GO:0006310">
    <property type="term" value="P:DNA recombination"/>
    <property type="evidence" value="ECO:0007669"/>
    <property type="project" value="UniProtKB-KW"/>
</dbReference>
<evidence type="ECO:0000256" key="5">
    <source>
        <dbReference type="ARBA" id="ARBA00023163"/>
    </source>
</evidence>
<dbReference type="InterPro" id="IPR013762">
    <property type="entry name" value="Integrase-like_cat_sf"/>
</dbReference>
<evidence type="ECO:0000256" key="4">
    <source>
        <dbReference type="ARBA" id="ARBA00023015"/>
    </source>
</evidence>
<dbReference type="Pfam" id="PF00589">
    <property type="entry name" value="Phage_integrase"/>
    <property type="match status" value="1"/>
</dbReference>
<evidence type="ECO:0000259" key="7">
    <source>
        <dbReference type="PROSITE" id="PS51898"/>
    </source>
</evidence>
<dbReference type="SUPFAM" id="SSF56349">
    <property type="entry name" value="DNA breaking-rejoining enzymes"/>
    <property type="match status" value="1"/>
</dbReference>
<dbReference type="Gene3D" id="1.10.443.10">
    <property type="entry name" value="Intergrase catalytic core"/>
    <property type="match status" value="1"/>
</dbReference>
<dbReference type="AlphaFoldDB" id="A0A366G4B4"/>
<name>A0A366G4B4_9GAMM</name>
<accession>A0A366G4B4</accession>
<keyword evidence="6" id="KW-0233">DNA recombination</keyword>
<gene>
    <name evidence="8" type="ORF">DET50_13035</name>
</gene>
<dbReference type="PROSITE" id="PS51898">
    <property type="entry name" value="TYR_RECOMBINASE"/>
    <property type="match status" value="1"/>
</dbReference>
<feature type="domain" description="Tyr recombinase" evidence="7">
    <location>
        <begin position="10"/>
        <end position="186"/>
    </location>
</feature>
<dbReference type="GO" id="GO:0015074">
    <property type="term" value="P:DNA integration"/>
    <property type="evidence" value="ECO:0007669"/>
    <property type="project" value="UniProtKB-KW"/>
</dbReference>
<proteinExistence type="inferred from homology"/>
<evidence type="ECO:0000313" key="9">
    <source>
        <dbReference type="Proteomes" id="UP000252995"/>
    </source>
</evidence>
<dbReference type="PANTHER" id="PTHR30349">
    <property type="entry name" value="PHAGE INTEGRASE-RELATED"/>
    <property type="match status" value="1"/>
</dbReference>
<keyword evidence="5" id="KW-0804">Transcription</keyword>
<dbReference type="PANTHER" id="PTHR30349:SF62">
    <property type="entry name" value="TYPE 1 FIMBRIAE REGULATORY PROTEIN FIMB-RELATED"/>
    <property type="match status" value="1"/>
</dbReference>
<comment type="caution">
    <text evidence="8">The sequence shown here is derived from an EMBL/GenBank/DDBJ whole genome shotgun (WGS) entry which is preliminary data.</text>
</comment>
<sequence length="189" mass="21903">MQLTIDDHERPKDFVTESEHKRLLQGAGKLRNAERNQLLVMMLYRHGLRETEAVNLRLQDVQLESARIWIRRVKGGLSTEHPIEGDELRLLRRYLRTRNLNLPWLFVSERGGPMSRHSVIYTIGQAAQKAGLGHITPHMLRHGCGYYLANKGYDLRLIQDYLGHRDPKHTARYTRTASVRFAGLWGNKA</sequence>
<evidence type="ECO:0000256" key="3">
    <source>
        <dbReference type="ARBA" id="ARBA00022908"/>
    </source>
</evidence>